<dbReference type="Proteomes" id="UP000230971">
    <property type="component" value="Unassembled WGS sequence"/>
</dbReference>
<evidence type="ECO:0000313" key="2">
    <source>
        <dbReference type="EMBL" id="ORV11262.1"/>
    </source>
</evidence>
<comment type="caution">
    <text evidence="2">The sequence shown here is derived from an EMBL/GenBank/DDBJ whole genome shotgun (WGS) entry which is preliminary data.</text>
</comment>
<dbReference type="Proteomes" id="UP000193907">
    <property type="component" value="Unassembled WGS sequence"/>
</dbReference>
<evidence type="ECO:0000259" key="1">
    <source>
        <dbReference type="Pfam" id="PF06114"/>
    </source>
</evidence>
<name>A0A1X1RQ48_MYCCE</name>
<dbReference type="EMBL" id="LQOM01000030">
    <property type="protein sequence ID" value="ORV11262.1"/>
    <property type="molecule type" value="Genomic_DNA"/>
</dbReference>
<dbReference type="InterPro" id="IPR010359">
    <property type="entry name" value="IrrE_HExxH"/>
</dbReference>
<protein>
    <submittedName>
        <fullName evidence="3">ImmA/IrrE family metallo-endopeptidase</fullName>
    </submittedName>
</protein>
<dbReference type="PANTHER" id="PTHR43236">
    <property type="entry name" value="ANTITOXIN HIGA1"/>
    <property type="match status" value="1"/>
</dbReference>
<dbReference type="Pfam" id="PF06114">
    <property type="entry name" value="Peptidase_M78"/>
    <property type="match status" value="1"/>
</dbReference>
<dbReference type="AlphaFoldDB" id="A0A1X1RQ48"/>
<dbReference type="PANTHER" id="PTHR43236:SF1">
    <property type="entry name" value="BLL7220 PROTEIN"/>
    <property type="match status" value="1"/>
</dbReference>
<feature type="domain" description="IrrE N-terminal-like" evidence="1">
    <location>
        <begin position="79"/>
        <end position="191"/>
    </location>
</feature>
<gene>
    <name evidence="2" type="ORF">AWB95_12980</name>
    <name evidence="3" type="ORF">CQY23_09480</name>
</gene>
<dbReference type="InterPro" id="IPR052345">
    <property type="entry name" value="Rad_response_metalloprotease"/>
</dbReference>
<dbReference type="EMBL" id="PDKV01000009">
    <property type="protein sequence ID" value="PIB79196.1"/>
    <property type="molecule type" value="Genomic_DNA"/>
</dbReference>
<evidence type="ECO:0000313" key="5">
    <source>
        <dbReference type="Proteomes" id="UP000230971"/>
    </source>
</evidence>
<reference evidence="3 5" key="2">
    <citation type="journal article" date="2017" name="Infect. Genet. Evol.">
        <title>The new phylogeny of the genus Mycobacterium: The old and the news.</title>
        <authorList>
            <person name="Tortoli E."/>
            <person name="Fedrizzi T."/>
            <person name="Meehan C.J."/>
            <person name="Trovato A."/>
            <person name="Grottola A."/>
            <person name="Giacobazzi E."/>
            <person name="Serpini G.F."/>
            <person name="Tagliazucchi S."/>
            <person name="Fabio A."/>
            <person name="Bettua C."/>
            <person name="Bertorelli R."/>
            <person name="Frascaro F."/>
            <person name="De Sanctis V."/>
            <person name="Pecorari M."/>
            <person name="Jousson O."/>
            <person name="Segata N."/>
            <person name="Cirillo D.M."/>
        </authorList>
    </citation>
    <scope>NUCLEOTIDE SEQUENCE [LARGE SCALE GENOMIC DNA]</scope>
    <source>
        <strain evidence="3 5">NCTC 12882</strain>
    </source>
</reference>
<proteinExistence type="predicted"/>
<reference evidence="2 4" key="1">
    <citation type="submission" date="2016-01" db="EMBL/GenBank/DDBJ databases">
        <title>The new phylogeny of the genus Mycobacterium.</title>
        <authorList>
            <person name="Tarcisio F."/>
            <person name="Conor M."/>
            <person name="Antonella G."/>
            <person name="Elisabetta G."/>
            <person name="Giulia F.S."/>
            <person name="Sara T."/>
            <person name="Anna F."/>
            <person name="Clotilde B."/>
            <person name="Roberto B."/>
            <person name="Veronica D.S."/>
            <person name="Fabio R."/>
            <person name="Monica P."/>
            <person name="Olivier J."/>
            <person name="Enrico T."/>
            <person name="Nicola S."/>
        </authorList>
    </citation>
    <scope>NUCLEOTIDE SEQUENCE [LARGE SCALE GENOMIC DNA]</scope>
    <source>
        <strain evidence="2 4">DSM 44243</strain>
    </source>
</reference>
<evidence type="ECO:0000313" key="3">
    <source>
        <dbReference type="EMBL" id="PIB79196.1"/>
    </source>
</evidence>
<organism evidence="2 4">
    <name type="scientific">Mycobacterium celatum</name>
    <dbReference type="NCBI Taxonomy" id="28045"/>
    <lineage>
        <taxon>Bacteria</taxon>
        <taxon>Bacillati</taxon>
        <taxon>Actinomycetota</taxon>
        <taxon>Actinomycetes</taxon>
        <taxon>Mycobacteriales</taxon>
        <taxon>Mycobacteriaceae</taxon>
        <taxon>Mycobacterium</taxon>
    </lineage>
</organism>
<sequence length="300" mass="33681">MRPRLAARHFYDQDARCDAVPDHEQDEAVLLDIALAYRQAFPDDTGSDRWKLPATVEEMRGWLQPSFVRLFIDRVEQNLGVDVVRLKEITTSYTMTIGSHTVIVIPASGSWFYENWSIAHELGHIAAQDMDVDLPTTKQREHETRANAFAAELLLPALDVRSVAWSTITEYELATFIWNYGVSVVALQNRLAALRLRTPKLIAQWAAAGTFRLLRAAGKNLDGKDTDPEHLVAKRSRDASERRFPIGLQEAHMKRIAEGQLGNETLAWMLGVDADRLDEIEAPPEPPTVDAGALAKLLDF</sequence>
<evidence type="ECO:0000313" key="4">
    <source>
        <dbReference type="Proteomes" id="UP000193907"/>
    </source>
</evidence>
<keyword evidence="4" id="KW-1185">Reference proteome</keyword>
<dbReference type="Gene3D" id="1.10.10.2910">
    <property type="match status" value="1"/>
</dbReference>
<accession>A0A1X1RQ48</accession>